<comment type="caution">
    <text evidence="2">The sequence shown here is derived from an EMBL/GenBank/DDBJ whole genome shotgun (WGS) entry which is preliminary data.</text>
</comment>
<accession>A0A8T0MUK2</accession>
<reference evidence="2" key="1">
    <citation type="submission" date="2020-05" db="EMBL/GenBank/DDBJ databases">
        <title>WGS assembly of Panicum virgatum.</title>
        <authorList>
            <person name="Lovell J.T."/>
            <person name="Jenkins J."/>
            <person name="Shu S."/>
            <person name="Juenger T.E."/>
            <person name="Schmutz J."/>
        </authorList>
    </citation>
    <scope>NUCLEOTIDE SEQUENCE</scope>
    <source>
        <strain evidence="2">AP13</strain>
    </source>
</reference>
<name>A0A8T0MUK2_PANVG</name>
<organism evidence="2 3">
    <name type="scientific">Panicum virgatum</name>
    <name type="common">Blackwell switchgrass</name>
    <dbReference type="NCBI Taxonomy" id="38727"/>
    <lineage>
        <taxon>Eukaryota</taxon>
        <taxon>Viridiplantae</taxon>
        <taxon>Streptophyta</taxon>
        <taxon>Embryophyta</taxon>
        <taxon>Tracheophyta</taxon>
        <taxon>Spermatophyta</taxon>
        <taxon>Magnoliopsida</taxon>
        <taxon>Liliopsida</taxon>
        <taxon>Poales</taxon>
        <taxon>Poaceae</taxon>
        <taxon>PACMAD clade</taxon>
        <taxon>Panicoideae</taxon>
        <taxon>Panicodae</taxon>
        <taxon>Paniceae</taxon>
        <taxon>Panicinae</taxon>
        <taxon>Panicum</taxon>
        <taxon>Panicum sect. Hiantes</taxon>
    </lineage>
</organism>
<dbReference type="EMBL" id="CM029054">
    <property type="protein sequence ID" value="KAG2538456.1"/>
    <property type="molecule type" value="Genomic_DNA"/>
</dbReference>
<keyword evidence="1" id="KW-0732">Signal</keyword>
<dbReference type="Proteomes" id="UP000823388">
    <property type="component" value="Chromosome 9N"/>
</dbReference>
<evidence type="ECO:0000256" key="1">
    <source>
        <dbReference type="SAM" id="SignalP"/>
    </source>
</evidence>
<dbReference type="AlphaFoldDB" id="A0A8T0MUK2"/>
<gene>
    <name evidence="2" type="ORF">PVAP13_9NG381670</name>
</gene>
<sequence>MHADPYLFLPHYFLSLVYLFSHLLRAASSGSCVRAAQILIFPPNRFPGRDVGIFTRFTERRRRRQEPSGGLASGGGRAVWMSSGGLVHDNGLDEQQQPGWQAASARRVTVAWADERRQRRRRSWPGRPAWRFFLFF</sequence>
<feature type="chain" id="PRO_5035817800" evidence="1">
    <location>
        <begin position="30"/>
        <end position="136"/>
    </location>
</feature>
<evidence type="ECO:0000313" key="3">
    <source>
        <dbReference type="Proteomes" id="UP000823388"/>
    </source>
</evidence>
<keyword evidence="3" id="KW-1185">Reference proteome</keyword>
<feature type="signal peptide" evidence="1">
    <location>
        <begin position="1"/>
        <end position="29"/>
    </location>
</feature>
<proteinExistence type="predicted"/>
<evidence type="ECO:0000313" key="2">
    <source>
        <dbReference type="EMBL" id="KAG2538456.1"/>
    </source>
</evidence>
<protein>
    <submittedName>
        <fullName evidence="2">Uncharacterized protein</fullName>
    </submittedName>
</protein>